<feature type="region of interest" description="Disordered" evidence="1">
    <location>
        <begin position="26"/>
        <end position="47"/>
    </location>
</feature>
<dbReference type="Proteomes" id="UP001617511">
    <property type="component" value="Unassembled WGS sequence"/>
</dbReference>
<dbReference type="RefSeq" id="WP_402073275.1">
    <property type="nucleotide sequence ID" value="NZ_JBIVGG010000009.1"/>
</dbReference>
<name>A0ABW8FH59_9ACTN</name>
<dbReference type="EMBL" id="JBIVGG010000009">
    <property type="protein sequence ID" value="MFJ4081399.1"/>
    <property type="molecule type" value="Genomic_DNA"/>
</dbReference>
<evidence type="ECO:0000313" key="3">
    <source>
        <dbReference type="Proteomes" id="UP001617511"/>
    </source>
</evidence>
<gene>
    <name evidence="2" type="ORF">ACIP2Z_20860</name>
</gene>
<evidence type="ECO:0000256" key="1">
    <source>
        <dbReference type="SAM" id="MobiDB-lite"/>
    </source>
</evidence>
<comment type="caution">
    <text evidence="2">The sequence shown here is derived from an EMBL/GenBank/DDBJ whole genome shotgun (WGS) entry which is preliminary data.</text>
</comment>
<protein>
    <submittedName>
        <fullName evidence="2">DUF6207 family protein</fullName>
    </submittedName>
</protein>
<keyword evidence="3" id="KW-1185">Reference proteome</keyword>
<sequence length="121" mass="13153">MGSDPSAYRRHRPVRFGEISCGRWATATSNRSPRDPGQHGVRLHGYLDVRQERNTPCRRLHGAGEAPSRRRVCGSAGCGRCQDGVPARGHRVVQPLTSSVSPSRDSRMHAAAERDGRPGSG</sequence>
<feature type="compositionally biased region" description="Basic and acidic residues" evidence="1">
    <location>
        <begin position="104"/>
        <end position="121"/>
    </location>
</feature>
<dbReference type="Pfam" id="PF19711">
    <property type="entry name" value="DUF6207"/>
    <property type="match status" value="1"/>
</dbReference>
<organism evidence="2 3">
    <name type="scientific">Streptomyces iakyrus</name>
    <dbReference type="NCBI Taxonomy" id="68219"/>
    <lineage>
        <taxon>Bacteria</taxon>
        <taxon>Bacillati</taxon>
        <taxon>Actinomycetota</taxon>
        <taxon>Actinomycetes</taxon>
        <taxon>Kitasatosporales</taxon>
        <taxon>Streptomycetaceae</taxon>
        <taxon>Streptomyces</taxon>
    </lineage>
</organism>
<accession>A0ABW8FH59</accession>
<feature type="region of interest" description="Disordered" evidence="1">
    <location>
        <begin position="84"/>
        <end position="121"/>
    </location>
</feature>
<evidence type="ECO:0000313" key="2">
    <source>
        <dbReference type="EMBL" id="MFJ4081399.1"/>
    </source>
</evidence>
<dbReference type="InterPro" id="IPR045775">
    <property type="entry name" value="DUF6207"/>
</dbReference>
<reference evidence="2 3" key="1">
    <citation type="submission" date="2024-10" db="EMBL/GenBank/DDBJ databases">
        <title>The Natural Products Discovery Center: Release of the First 8490 Sequenced Strains for Exploring Actinobacteria Biosynthetic Diversity.</title>
        <authorList>
            <person name="Kalkreuter E."/>
            <person name="Kautsar S.A."/>
            <person name="Yang D."/>
            <person name="Bader C.D."/>
            <person name="Teijaro C.N."/>
            <person name="Fluegel L."/>
            <person name="Davis C.M."/>
            <person name="Simpson J.R."/>
            <person name="Lauterbach L."/>
            <person name="Steele A.D."/>
            <person name="Gui C."/>
            <person name="Meng S."/>
            <person name="Li G."/>
            <person name="Viehrig K."/>
            <person name="Ye F."/>
            <person name="Su P."/>
            <person name="Kiefer A.F."/>
            <person name="Nichols A."/>
            <person name="Cepeda A.J."/>
            <person name="Yan W."/>
            <person name="Fan B."/>
            <person name="Jiang Y."/>
            <person name="Adhikari A."/>
            <person name="Zheng C.-J."/>
            <person name="Schuster L."/>
            <person name="Cowan T.M."/>
            <person name="Smanski M.J."/>
            <person name="Chevrette M.G."/>
            <person name="De Carvalho L.P.S."/>
            <person name="Shen B."/>
        </authorList>
    </citation>
    <scope>NUCLEOTIDE SEQUENCE [LARGE SCALE GENOMIC DNA]</scope>
    <source>
        <strain evidence="2 3">NPDC089932</strain>
    </source>
</reference>
<proteinExistence type="predicted"/>